<dbReference type="STRING" id="1212491.LFA_2063"/>
<dbReference type="AlphaFoldDB" id="A0A098G4N2"/>
<evidence type="ECO:0000313" key="3">
    <source>
        <dbReference type="Proteomes" id="UP000032430"/>
    </source>
</evidence>
<sequence>MNQSLNALMTKLAWQRNELHTHLHAVDNESIKVKQQLEEIEQQVNQSSTRSSTEINPELEISRLNFITLLQQQKEELMGALKNHQALESKLKDKLQRVMTEIRMLEKYLDREQHSQRKQQEKVQEQHLEEWVIQRRNTYEDQ</sequence>
<dbReference type="OrthoDB" id="5651787at2"/>
<dbReference type="RefSeq" id="WP_045095948.1">
    <property type="nucleotide sequence ID" value="NZ_LN614827.1"/>
</dbReference>
<organism evidence="2 3">
    <name type="scientific">Legionella fallonii LLAP-10</name>
    <dbReference type="NCBI Taxonomy" id="1212491"/>
    <lineage>
        <taxon>Bacteria</taxon>
        <taxon>Pseudomonadati</taxon>
        <taxon>Pseudomonadota</taxon>
        <taxon>Gammaproteobacteria</taxon>
        <taxon>Legionellales</taxon>
        <taxon>Legionellaceae</taxon>
        <taxon>Legionella</taxon>
    </lineage>
</organism>
<dbReference type="HOGENOM" id="CLU_1854247_0_0_6"/>
<keyword evidence="3" id="KW-1185">Reference proteome</keyword>
<evidence type="ECO:0008006" key="4">
    <source>
        <dbReference type="Google" id="ProtNLM"/>
    </source>
</evidence>
<feature type="coiled-coil region" evidence="1">
    <location>
        <begin position="23"/>
        <end position="101"/>
    </location>
</feature>
<gene>
    <name evidence="2" type="ORF">LFA_2063</name>
</gene>
<proteinExistence type="predicted"/>
<protein>
    <recommendedName>
        <fullName evidence="4">Flagellar FliJ protein</fullName>
    </recommendedName>
</protein>
<dbReference type="EMBL" id="LN614827">
    <property type="protein sequence ID" value="CEG57448.1"/>
    <property type="molecule type" value="Genomic_DNA"/>
</dbReference>
<dbReference type="Proteomes" id="UP000032430">
    <property type="component" value="Chromosome I"/>
</dbReference>
<dbReference type="KEGG" id="lfa:LFA_2063"/>
<reference evidence="3" key="1">
    <citation type="submission" date="2014-09" db="EMBL/GenBank/DDBJ databases">
        <authorList>
            <person name="Gomez-Valero L."/>
        </authorList>
    </citation>
    <scope>NUCLEOTIDE SEQUENCE [LARGE SCALE GENOMIC DNA]</scope>
    <source>
        <strain evidence="3">ATCC700992</strain>
    </source>
</reference>
<keyword evidence="1" id="KW-0175">Coiled coil</keyword>
<name>A0A098G4N2_9GAMM</name>
<evidence type="ECO:0000256" key="1">
    <source>
        <dbReference type="SAM" id="Coils"/>
    </source>
</evidence>
<accession>A0A098G4N2</accession>
<evidence type="ECO:0000313" key="2">
    <source>
        <dbReference type="EMBL" id="CEG57448.1"/>
    </source>
</evidence>